<dbReference type="AlphaFoldDB" id="A0A7T4URR2"/>
<name>A0A7T4URR2_9GAMM</name>
<dbReference type="CDD" id="cd02233">
    <property type="entry name" value="cupin_HNL-like"/>
    <property type="match status" value="1"/>
</dbReference>
<gene>
    <name evidence="2" type="ORF">I6N98_04920</name>
</gene>
<keyword evidence="3" id="KW-1185">Reference proteome</keyword>
<evidence type="ECO:0000313" key="3">
    <source>
        <dbReference type="Proteomes" id="UP000596063"/>
    </source>
</evidence>
<dbReference type="Gene3D" id="2.60.120.10">
    <property type="entry name" value="Jelly Rolls"/>
    <property type="match status" value="1"/>
</dbReference>
<dbReference type="PANTHER" id="PTHR43698:SF1">
    <property type="entry name" value="BLL4564 PROTEIN"/>
    <property type="match status" value="1"/>
</dbReference>
<accession>A0A7T4URR2</accession>
<proteinExistence type="predicted"/>
<protein>
    <submittedName>
        <fullName evidence="2">Cupin domain-containing protein</fullName>
    </submittedName>
</protein>
<evidence type="ECO:0000313" key="2">
    <source>
        <dbReference type="EMBL" id="QQD20073.1"/>
    </source>
</evidence>
<dbReference type="InterPro" id="IPR014710">
    <property type="entry name" value="RmlC-like_jellyroll"/>
</dbReference>
<dbReference type="InterPro" id="IPR047263">
    <property type="entry name" value="HNL-like_cupin"/>
</dbReference>
<dbReference type="Proteomes" id="UP000596063">
    <property type="component" value="Chromosome"/>
</dbReference>
<dbReference type="KEGG" id="snan:I6N98_04920"/>
<sequence>MIVTRNGSQASIAGPENWFTGDARIDPIHLNARPPSRLTSALVTFEPGARTNWHKHPLGQLLIVTSGKGWTQVEGGERVTIHAGDTVWCPPDKKHWHGATSETAMSHFAVQEKKDGSNVVWLEPVSEQQYSK</sequence>
<dbReference type="PANTHER" id="PTHR43698">
    <property type="entry name" value="RIBD C-TERMINAL DOMAIN CONTAINING PROTEIN"/>
    <property type="match status" value="1"/>
</dbReference>
<dbReference type="Pfam" id="PF07883">
    <property type="entry name" value="Cupin_2"/>
    <property type="match status" value="1"/>
</dbReference>
<feature type="domain" description="Cupin type-2" evidence="1">
    <location>
        <begin position="42"/>
        <end position="106"/>
    </location>
</feature>
<evidence type="ECO:0000259" key="1">
    <source>
        <dbReference type="Pfam" id="PF07883"/>
    </source>
</evidence>
<dbReference type="EMBL" id="CP066167">
    <property type="protein sequence ID" value="QQD20073.1"/>
    <property type="molecule type" value="Genomic_DNA"/>
</dbReference>
<reference evidence="2 3" key="1">
    <citation type="submission" date="2020-12" db="EMBL/GenBank/DDBJ databases">
        <authorList>
            <person name="Shan Y."/>
        </authorList>
    </citation>
    <scope>NUCLEOTIDE SEQUENCE [LARGE SCALE GENOMIC DNA]</scope>
    <source>
        <strain evidence="3">csc3.9</strain>
    </source>
</reference>
<dbReference type="InterPro" id="IPR013096">
    <property type="entry name" value="Cupin_2"/>
</dbReference>
<dbReference type="SUPFAM" id="SSF51182">
    <property type="entry name" value="RmlC-like cupins"/>
    <property type="match status" value="1"/>
</dbReference>
<dbReference type="InterPro" id="IPR011051">
    <property type="entry name" value="RmlC_Cupin_sf"/>
</dbReference>
<organism evidence="2 3">
    <name type="scientific">Spongiibacter nanhainus</name>
    <dbReference type="NCBI Taxonomy" id="2794344"/>
    <lineage>
        <taxon>Bacteria</taxon>
        <taxon>Pseudomonadati</taxon>
        <taxon>Pseudomonadota</taxon>
        <taxon>Gammaproteobacteria</taxon>
        <taxon>Cellvibrionales</taxon>
        <taxon>Spongiibacteraceae</taxon>
        <taxon>Spongiibacter</taxon>
    </lineage>
</organism>